<dbReference type="PANTHER" id="PTHR21661:SF35">
    <property type="entry name" value="EPOXIDE HYDROLASE"/>
    <property type="match status" value="1"/>
</dbReference>
<dbReference type="InterPro" id="IPR000639">
    <property type="entry name" value="Epox_hydrolase-like"/>
</dbReference>
<dbReference type="EMBL" id="JACIIJ010000001">
    <property type="protein sequence ID" value="MBB6219341.1"/>
    <property type="molecule type" value="Genomic_DNA"/>
</dbReference>
<dbReference type="PRINTS" id="PR00412">
    <property type="entry name" value="EPOXHYDRLASE"/>
</dbReference>
<comment type="caution">
    <text evidence="6">The sequence shown here is derived from an EMBL/GenBank/DDBJ whole genome shotgun (WGS) entry which is preliminary data.</text>
</comment>
<accession>A0A7X0DQH6</accession>
<gene>
    <name evidence="6" type="ORF">GGE66_000285</name>
</gene>
<evidence type="ECO:0000256" key="2">
    <source>
        <dbReference type="ARBA" id="ARBA00022797"/>
    </source>
</evidence>
<dbReference type="PROSITE" id="PS51318">
    <property type="entry name" value="TAT"/>
    <property type="match status" value="1"/>
</dbReference>
<dbReference type="InterPro" id="IPR029058">
    <property type="entry name" value="AB_hydrolase_fold"/>
</dbReference>
<dbReference type="SUPFAM" id="SSF53474">
    <property type="entry name" value="alpha/beta-Hydrolases"/>
    <property type="match status" value="1"/>
</dbReference>
<keyword evidence="3" id="KW-0378">Hydrolase</keyword>
<keyword evidence="2" id="KW-0058">Aromatic hydrocarbons catabolism</keyword>
<dbReference type="PIRSF" id="PIRSF001112">
    <property type="entry name" value="Epoxide_hydrolase"/>
    <property type="match status" value="1"/>
</dbReference>
<evidence type="ECO:0000259" key="5">
    <source>
        <dbReference type="Pfam" id="PF06441"/>
    </source>
</evidence>
<evidence type="ECO:0000313" key="6">
    <source>
        <dbReference type="EMBL" id="MBB6219341.1"/>
    </source>
</evidence>
<dbReference type="Gene3D" id="3.40.50.1820">
    <property type="entry name" value="alpha/beta hydrolase"/>
    <property type="match status" value="1"/>
</dbReference>
<feature type="domain" description="Epoxide hydrolase N-terminal" evidence="5">
    <location>
        <begin position="38"/>
        <end position="142"/>
    </location>
</feature>
<feature type="active site" description="Nucleophile" evidence="4">
    <location>
        <position position="212"/>
    </location>
</feature>
<dbReference type="GO" id="GO:0097176">
    <property type="term" value="P:epoxide metabolic process"/>
    <property type="evidence" value="ECO:0007669"/>
    <property type="project" value="TreeGrafter"/>
</dbReference>
<dbReference type="GO" id="GO:0004301">
    <property type="term" value="F:epoxide hydrolase activity"/>
    <property type="evidence" value="ECO:0007669"/>
    <property type="project" value="TreeGrafter"/>
</dbReference>
<dbReference type="InterPro" id="IPR006311">
    <property type="entry name" value="TAT_signal"/>
</dbReference>
<proteinExistence type="inferred from homology"/>
<evidence type="ECO:0000256" key="3">
    <source>
        <dbReference type="ARBA" id="ARBA00022801"/>
    </source>
</evidence>
<dbReference type="PANTHER" id="PTHR21661">
    <property type="entry name" value="EPOXIDE HYDROLASE 1-RELATED"/>
    <property type="match status" value="1"/>
</dbReference>
<sequence length="432" mass="47759">MSARTLSTTRRELLITAGAAAALSVVPRTLRAAAEASIRPFSVSFPQEELDDLRRRVAATRWPDRETVANDTQGVQLATIQKLAQYWATDYDWRKMEARLNALPQFITEIDGLDIHFIHVRSKHENALPIIVTHGWPGSIIEQLKIIEPLTNPIAHGGTEADAFHVVIPSLPGYGFSGKPAAPGWTPVRIAHAWATLMQRLGYPKYVAQGGDWGNAVSEQMAVQQPAGLLGIHTNMAATVPADVAKALAAGGPAPEGLSEDEKRAWEQLDDFYKNGLGYAIEMNNRPQTLYGIVDSPVGLAAWMLDHDIRSYRLIARVFDGETEGLTRDDILDNVTMYWLTNTATSSARLYWDNAHFPTGGFFDPRGIKIPVAVSAFPDEIYQAPQSWAEKAYPNLIHYNRLAKGGHFAAWEQPATFAAELRTAFRPLRRAI</sequence>
<reference evidence="6 7" key="1">
    <citation type="submission" date="2020-08" db="EMBL/GenBank/DDBJ databases">
        <title>Genomic Encyclopedia of Type Strains, Phase IV (KMG-V): Genome sequencing to study the core and pangenomes of soil and plant-associated prokaryotes.</title>
        <authorList>
            <person name="Whitman W."/>
        </authorList>
    </citation>
    <scope>NUCLEOTIDE SEQUENCE [LARGE SCALE GENOMIC DNA]</scope>
    <source>
        <strain evidence="6 7">SEMIA 4011</strain>
    </source>
</reference>
<dbReference type="InterPro" id="IPR016292">
    <property type="entry name" value="Epoxide_hydrolase"/>
</dbReference>
<feature type="active site" description="Proton acceptor" evidence="4">
    <location>
        <position position="407"/>
    </location>
</feature>
<protein>
    <submittedName>
        <fullName evidence="6">Pimeloyl-ACP methyl ester carboxylesterase</fullName>
    </submittedName>
</protein>
<organism evidence="6 7">
    <name type="scientific">Rhizobium leguminosarum</name>
    <dbReference type="NCBI Taxonomy" id="384"/>
    <lineage>
        <taxon>Bacteria</taxon>
        <taxon>Pseudomonadati</taxon>
        <taxon>Pseudomonadota</taxon>
        <taxon>Alphaproteobacteria</taxon>
        <taxon>Hyphomicrobiales</taxon>
        <taxon>Rhizobiaceae</taxon>
        <taxon>Rhizobium/Agrobacterium group</taxon>
        <taxon>Rhizobium</taxon>
    </lineage>
</organism>
<dbReference type="Pfam" id="PF06441">
    <property type="entry name" value="EHN"/>
    <property type="match status" value="1"/>
</dbReference>
<comment type="similarity">
    <text evidence="1">Belongs to the peptidase S33 family.</text>
</comment>
<feature type="active site" description="Proton donor" evidence="4">
    <location>
        <position position="351"/>
    </location>
</feature>
<name>A0A7X0DQH6_RHILE</name>
<dbReference type="Proteomes" id="UP000517187">
    <property type="component" value="Unassembled WGS sequence"/>
</dbReference>
<evidence type="ECO:0000256" key="1">
    <source>
        <dbReference type="ARBA" id="ARBA00010088"/>
    </source>
</evidence>
<evidence type="ECO:0000313" key="7">
    <source>
        <dbReference type="Proteomes" id="UP000517187"/>
    </source>
</evidence>
<dbReference type="AlphaFoldDB" id="A0A7X0DQH6"/>
<dbReference type="RefSeq" id="WP_184692063.1">
    <property type="nucleotide sequence ID" value="NZ_JACIIJ010000001.1"/>
</dbReference>
<evidence type="ECO:0000256" key="4">
    <source>
        <dbReference type="PIRSR" id="PIRSR001112-1"/>
    </source>
</evidence>
<dbReference type="InterPro" id="IPR010497">
    <property type="entry name" value="Epoxide_hydro_N"/>
</dbReference>